<keyword evidence="8" id="KW-0812">Transmembrane</keyword>
<evidence type="ECO:0000256" key="6">
    <source>
        <dbReference type="ARBA" id="ARBA00023157"/>
    </source>
</evidence>
<feature type="transmembrane region" description="Helical" evidence="8">
    <location>
        <begin position="251"/>
        <end position="274"/>
    </location>
</feature>
<evidence type="ECO:0000313" key="11">
    <source>
        <dbReference type="Ensembl" id="ENSDLAP00005006319.2"/>
    </source>
</evidence>
<dbReference type="InterPro" id="IPR007110">
    <property type="entry name" value="Ig-like_dom"/>
</dbReference>
<reference evidence="11" key="2">
    <citation type="submission" date="2025-09" db="UniProtKB">
        <authorList>
            <consortium name="Ensembl"/>
        </authorList>
    </citation>
    <scope>IDENTIFICATION</scope>
</reference>
<sequence length="341" mass="37392">MMVCLLHISLLWSLCGAQLSDISQPASFQTVELGHTVTITCCIASAVRTRVWYKVTTGRRLQLVASTDTFYDMTTFREQSHHYTVKFDRLSSHLSISAATWDDAGTYYCGVINLNDVKFGSGTFLIIKGANMISNSVFQQPESQSVQPGDSVTLSCSVHTGHCAAEHTRVMWLKNSHHSAPQMIYSSGNDDHTCQRTESGETTCVYKLPMSNLSSDDAGTYYCVVTSCGHSQLGNGTRINIHRDMIEASDLSPAVIALMLSNIVLGMVIILLVWTLCKKHKKDPTAASRTSNESLEGNKTEEELFYSAVCSGPRGSSCRPAPVECSGDTVVYSEVRKCQQD</sequence>
<dbReference type="AlphaFoldDB" id="A0A8C4DMY5"/>
<keyword evidence="4" id="KW-0391">Immunity</keyword>
<evidence type="ECO:0000256" key="1">
    <source>
        <dbReference type="ARBA" id="ARBA00004236"/>
    </source>
</evidence>
<gene>
    <name evidence="11" type="primary">LOC127379331</name>
</gene>
<comment type="subcellular location">
    <subcellularLocation>
        <location evidence="1">Cell membrane</location>
    </subcellularLocation>
</comment>
<dbReference type="GeneID" id="127379331"/>
<keyword evidence="2" id="KW-1003">Cell membrane</keyword>
<dbReference type="InterPro" id="IPR003599">
    <property type="entry name" value="Ig_sub"/>
</dbReference>
<dbReference type="Ensembl" id="ENSDLAT00005006800.2">
    <property type="protein sequence ID" value="ENSDLAP00005006319.2"/>
    <property type="gene ID" value="ENSDLAG00005003225.2"/>
</dbReference>
<organism evidence="11 12">
    <name type="scientific">Dicentrarchus labrax</name>
    <name type="common">European seabass</name>
    <name type="synonym">Morone labrax</name>
    <dbReference type="NCBI Taxonomy" id="13489"/>
    <lineage>
        <taxon>Eukaryota</taxon>
        <taxon>Metazoa</taxon>
        <taxon>Chordata</taxon>
        <taxon>Craniata</taxon>
        <taxon>Vertebrata</taxon>
        <taxon>Euteleostomi</taxon>
        <taxon>Actinopterygii</taxon>
        <taxon>Neopterygii</taxon>
        <taxon>Teleostei</taxon>
        <taxon>Neoteleostei</taxon>
        <taxon>Acanthomorphata</taxon>
        <taxon>Eupercaria</taxon>
        <taxon>Moronidae</taxon>
        <taxon>Dicentrarchus</taxon>
    </lineage>
</organism>
<evidence type="ECO:0000256" key="3">
    <source>
        <dbReference type="ARBA" id="ARBA00022729"/>
    </source>
</evidence>
<dbReference type="GO" id="GO:0009617">
    <property type="term" value="P:response to bacterium"/>
    <property type="evidence" value="ECO:0007669"/>
    <property type="project" value="TreeGrafter"/>
</dbReference>
<dbReference type="PANTHER" id="PTHR19433:SF133">
    <property type="entry name" value="IMMUNE-TYPE RECEPTOR 5 PRECURSOR-RELATED"/>
    <property type="match status" value="1"/>
</dbReference>
<reference evidence="11" key="1">
    <citation type="submission" date="2025-08" db="UniProtKB">
        <authorList>
            <consortium name="Ensembl"/>
        </authorList>
    </citation>
    <scope>IDENTIFICATION</scope>
</reference>
<dbReference type="InterPro" id="IPR003598">
    <property type="entry name" value="Ig_sub2"/>
</dbReference>
<feature type="signal peptide" evidence="9">
    <location>
        <begin position="1"/>
        <end position="17"/>
    </location>
</feature>
<evidence type="ECO:0000259" key="10">
    <source>
        <dbReference type="PROSITE" id="PS50835"/>
    </source>
</evidence>
<feature type="domain" description="Ig-like" evidence="10">
    <location>
        <begin position="20"/>
        <end position="120"/>
    </location>
</feature>
<dbReference type="InterPro" id="IPR013106">
    <property type="entry name" value="Ig_V-set"/>
</dbReference>
<keyword evidence="12" id="KW-1185">Reference proteome</keyword>
<dbReference type="GO" id="GO:0005886">
    <property type="term" value="C:plasma membrane"/>
    <property type="evidence" value="ECO:0007669"/>
    <property type="project" value="UniProtKB-SubCell"/>
</dbReference>
<dbReference type="PANTHER" id="PTHR19433">
    <property type="entry name" value="T-CELL RECEPTOR ALPHA CHAIN V REGION-RELATED"/>
    <property type="match status" value="1"/>
</dbReference>
<evidence type="ECO:0000256" key="2">
    <source>
        <dbReference type="ARBA" id="ARBA00022475"/>
    </source>
</evidence>
<dbReference type="SMART" id="SM00408">
    <property type="entry name" value="IGc2"/>
    <property type="match status" value="2"/>
</dbReference>
<dbReference type="SMART" id="SM00409">
    <property type="entry name" value="IG"/>
    <property type="match status" value="2"/>
</dbReference>
<dbReference type="RefSeq" id="XP_051284751.1">
    <property type="nucleotide sequence ID" value="XM_051428791.1"/>
</dbReference>
<dbReference type="InterPro" id="IPR036179">
    <property type="entry name" value="Ig-like_dom_sf"/>
</dbReference>
<keyword evidence="7" id="KW-0325">Glycoprotein</keyword>
<dbReference type="GO" id="GO:0002376">
    <property type="term" value="P:immune system process"/>
    <property type="evidence" value="ECO:0007669"/>
    <property type="project" value="UniProtKB-KW"/>
</dbReference>
<keyword evidence="3 9" id="KW-0732">Signal</keyword>
<name>A0A8C4DMY5_DICLA</name>
<keyword evidence="6" id="KW-1015">Disulfide bond</keyword>
<dbReference type="Proteomes" id="UP000694389">
    <property type="component" value="Unassembled WGS sequence"/>
</dbReference>
<dbReference type="GeneTree" id="ENSGT00950000182968"/>
<dbReference type="InterPro" id="IPR013783">
    <property type="entry name" value="Ig-like_fold"/>
</dbReference>
<evidence type="ECO:0000313" key="12">
    <source>
        <dbReference type="Proteomes" id="UP000694389"/>
    </source>
</evidence>
<dbReference type="SUPFAM" id="SSF48726">
    <property type="entry name" value="Immunoglobulin"/>
    <property type="match status" value="2"/>
</dbReference>
<evidence type="ECO:0000256" key="5">
    <source>
        <dbReference type="ARBA" id="ARBA00023136"/>
    </source>
</evidence>
<evidence type="ECO:0000256" key="9">
    <source>
        <dbReference type="SAM" id="SignalP"/>
    </source>
</evidence>
<proteinExistence type="predicted"/>
<feature type="domain" description="Ig-like" evidence="10">
    <location>
        <begin position="135"/>
        <end position="240"/>
    </location>
</feature>
<evidence type="ECO:0000256" key="4">
    <source>
        <dbReference type="ARBA" id="ARBA00022859"/>
    </source>
</evidence>
<dbReference type="InterPro" id="IPR052051">
    <property type="entry name" value="TCR_complex_component"/>
</dbReference>
<evidence type="ECO:0000256" key="7">
    <source>
        <dbReference type="ARBA" id="ARBA00023180"/>
    </source>
</evidence>
<protein>
    <recommendedName>
        <fullName evidence="10">Ig-like domain-containing protein</fullName>
    </recommendedName>
</protein>
<dbReference type="RefSeq" id="XP_051284750.1">
    <property type="nucleotide sequence ID" value="XM_051428790.1"/>
</dbReference>
<dbReference type="CDD" id="cd00099">
    <property type="entry name" value="IgV"/>
    <property type="match status" value="2"/>
</dbReference>
<evidence type="ECO:0000256" key="8">
    <source>
        <dbReference type="SAM" id="Phobius"/>
    </source>
</evidence>
<accession>A0A8C4DMY5</accession>
<dbReference type="Gene3D" id="2.60.40.10">
    <property type="entry name" value="Immunoglobulins"/>
    <property type="match status" value="2"/>
</dbReference>
<dbReference type="Pfam" id="PF07686">
    <property type="entry name" value="V-set"/>
    <property type="match status" value="2"/>
</dbReference>
<dbReference type="PROSITE" id="PS50835">
    <property type="entry name" value="IG_LIKE"/>
    <property type="match status" value="2"/>
</dbReference>
<dbReference type="SMART" id="SM00406">
    <property type="entry name" value="IGv"/>
    <property type="match status" value="2"/>
</dbReference>
<feature type="chain" id="PRO_5035850168" description="Ig-like domain-containing protein" evidence="9">
    <location>
        <begin position="18"/>
        <end position="341"/>
    </location>
</feature>
<keyword evidence="8" id="KW-1133">Transmembrane helix</keyword>
<keyword evidence="5 8" id="KW-0472">Membrane</keyword>